<gene>
    <name evidence="3" type="ORF">ElyMa_006082300</name>
</gene>
<dbReference type="GO" id="GO:0005829">
    <property type="term" value="C:cytosol"/>
    <property type="evidence" value="ECO:0007669"/>
    <property type="project" value="TreeGrafter"/>
</dbReference>
<keyword evidence="1" id="KW-0378">Hydrolase</keyword>
<evidence type="ECO:0000313" key="4">
    <source>
        <dbReference type="Proteomes" id="UP000762676"/>
    </source>
</evidence>
<dbReference type="Proteomes" id="UP000762676">
    <property type="component" value="Unassembled WGS sequence"/>
</dbReference>
<dbReference type="PANTHER" id="PTHR43240:SF5">
    <property type="entry name" value="1,4-DIHYDROXY-2-NAPHTHOYL-COA THIOESTERASE 1"/>
    <property type="match status" value="1"/>
</dbReference>
<dbReference type="GO" id="GO:0061522">
    <property type="term" value="F:1,4-dihydroxy-2-naphthoyl-CoA thioesterase activity"/>
    <property type="evidence" value="ECO:0007669"/>
    <property type="project" value="TreeGrafter"/>
</dbReference>
<dbReference type="PANTHER" id="PTHR43240">
    <property type="entry name" value="1,4-DIHYDROXY-2-NAPHTHOYL-COA THIOESTERASE 1"/>
    <property type="match status" value="1"/>
</dbReference>
<dbReference type="Pfam" id="PF03061">
    <property type="entry name" value="4HBT"/>
    <property type="match status" value="1"/>
</dbReference>
<feature type="domain" description="Thioesterase" evidence="2">
    <location>
        <begin position="52"/>
        <end position="127"/>
    </location>
</feature>
<proteinExistence type="predicted"/>
<protein>
    <submittedName>
        <fullName evidence="3">Proofreading thioesterase EntH</fullName>
    </submittedName>
</protein>
<comment type="caution">
    <text evidence="3">The sequence shown here is derived from an EMBL/GenBank/DDBJ whole genome shotgun (WGS) entry which is preliminary data.</text>
</comment>
<reference evidence="3 4" key="1">
    <citation type="journal article" date="2021" name="Elife">
        <title>Chloroplast acquisition without the gene transfer in kleptoplastic sea slugs, Plakobranchus ocellatus.</title>
        <authorList>
            <person name="Maeda T."/>
            <person name="Takahashi S."/>
            <person name="Yoshida T."/>
            <person name="Shimamura S."/>
            <person name="Takaki Y."/>
            <person name="Nagai Y."/>
            <person name="Toyoda A."/>
            <person name="Suzuki Y."/>
            <person name="Arimoto A."/>
            <person name="Ishii H."/>
            <person name="Satoh N."/>
            <person name="Nishiyama T."/>
            <person name="Hasebe M."/>
            <person name="Maruyama T."/>
            <person name="Minagawa J."/>
            <person name="Obokata J."/>
            <person name="Shigenobu S."/>
        </authorList>
    </citation>
    <scope>NUCLEOTIDE SEQUENCE [LARGE SCALE GENOMIC DNA]</scope>
</reference>
<evidence type="ECO:0000256" key="1">
    <source>
        <dbReference type="ARBA" id="ARBA00022801"/>
    </source>
</evidence>
<sequence length="140" mass="15137">MNEQEKRKTLEVIKGFSRHTLMETLDIEFVDVGRDYLKAKMPVINATRQPEGILHGGATAALAETAGSMAAYILSGGKGIAYRGIELSINHIKGVCSGNVYATAVPIHKGSTTQLWEVSIRDDENNLISIAKLTTIALPN</sequence>
<dbReference type="CDD" id="cd03443">
    <property type="entry name" value="PaaI_thioesterase"/>
    <property type="match status" value="1"/>
</dbReference>
<name>A0AAV4GS13_9GAST</name>
<dbReference type="InterPro" id="IPR029069">
    <property type="entry name" value="HotDog_dom_sf"/>
</dbReference>
<evidence type="ECO:0000259" key="2">
    <source>
        <dbReference type="Pfam" id="PF03061"/>
    </source>
</evidence>
<dbReference type="AlphaFoldDB" id="A0AAV4GS13"/>
<dbReference type="Gene3D" id="3.10.129.10">
    <property type="entry name" value="Hotdog Thioesterase"/>
    <property type="match status" value="1"/>
</dbReference>
<accession>A0AAV4GS13</accession>
<dbReference type="NCBIfam" id="TIGR00369">
    <property type="entry name" value="unchar_dom_1"/>
    <property type="match status" value="1"/>
</dbReference>
<keyword evidence="4" id="KW-1185">Reference proteome</keyword>
<organism evidence="3 4">
    <name type="scientific">Elysia marginata</name>
    <dbReference type="NCBI Taxonomy" id="1093978"/>
    <lineage>
        <taxon>Eukaryota</taxon>
        <taxon>Metazoa</taxon>
        <taxon>Spiralia</taxon>
        <taxon>Lophotrochozoa</taxon>
        <taxon>Mollusca</taxon>
        <taxon>Gastropoda</taxon>
        <taxon>Heterobranchia</taxon>
        <taxon>Euthyneura</taxon>
        <taxon>Panpulmonata</taxon>
        <taxon>Sacoglossa</taxon>
        <taxon>Placobranchoidea</taxon>
        <taxon>Plakobranchidae</taxon>
        <taxon>Elysia</taxon>
    </lineage>
</organism>
<evidence type="ECO:0000313" key="3">
    <source>
        <dbReference type="EMBL" id="GFR87660.1"/>
    </source>
</evidence>
<dbReference type="SUPFAM" id="SSF54637">
    <property type="entry name" value="Thioesterase/thiol ester dehydrase-isomerase"/>
    <property type="match status" value="1"/>
</dbReference>
<dbReference type="EMBL" id="BMAT01012190">
    <property type="protein sequence ID" value="GFR87660.1"/>
    <property type="molecule type" value="Genomic_DNA"/>
</dbReference>
<dbReference type="InterPro" id="IPR006683">
    <property type="entry name" value="Thioestr_dom"/>
</dbReference>
<dbReference type="InterPro" id="IPR003736">
    <property type="entry name" value="PAAI_dom"/>
</dbReference>